<name>A0A1M2V897_TRAPU</name>
<evidence type="ECO:0000256" key="1">
    <source>
        <dbReference type="SAM" id="MobiDB-lite"/>
    </source>
</evidence>
<reference evidence="2 3" key="1">
    <citation type="submission" date="2016-10" db="EMBL/GenBank/DDBJ databases">
        <title>Genome sequence of the basidiomycete white-rot fungus Trametes pubescens.</title>
        <authorList>
            <person name="Makela M.R."/>
            <person name="Granchi Z."/>
            <person name="Peng M."/>
            <person name="De Vries R.P."/>
            <person name="Grigoriev I."/>
            <person name="Riley R."/>
            <person name="Hilden K."/>
        </authorList>
    </citation>
    <scope>NUCLEOTIDE SEQUENCE [LARGE SCALE GENOMIC DNA]</scope>
    <source>
        <strain evidence="2 3">FBCC735</strain>
    </source>
</reference>
<feature type="region of interest" description="Disordered" evidence="1">
    <location>
        <begin position="21"/>
        <end position="67"/>
    </location>
</feature>
<dbReference type="EMBL" id="MNAD01001596">
    <property type="protein sequence ID" value="OJT03829.1"/>
    <property type="molecule type" value="Genomic_DNA"/>
</dbReference>
<organism evidence="2 3">
    <name type="scientific">Trametes pubescens</name>
    <name type="common">White-rot fungus</name>
    <dbReference type="NCBI Taxonomy" id="154538"/>
    <lineage>
        <taxon>Eukaryota</taxon>
        <taxon>Fungi</taxon>
        <taxon>Dikarya</taxon>
        <taxon>Basidiomycota</taxon>
        <taxon>Agaricomycotina</taxon>
        <taxon>Agaricomycetes</taxon>
        <taxon>Polyporales</taxon>
        <taxon>Polyporaceae</taxon>
        <taxon>Trametes</taxon>
    </lineage>
</organism>
<gene>
    <name evidence="2" type="ORF">TRAPUB_5518</name>
</gene>
<proteinExistence type="predicted"/>
<keyword evidence="3" id="KW-1185">Reference proteome</keyword>
<protein>
    <submittedName>
        <fullName evidence="2">Uncharacterized protein</fullName>
    </submittedName>
</protein>
<accession>A0A1M2V897</accession>
<sequence length="67" mass="7384">MDPDCVWLDTTQTVRGGERRSMTLSGMDFPPSWTAPVSSSTDPRPVMPIQPCEQGDERLLQAGHTLP</sequence>
<dbReference type="Proteomes" id="UP000184267">
    <property type="component" value="Unassembled WGS sequence"/>
</dbReference>
<evidence type="ECO:0000313" key="3">
    <source>
        <dbReference type="Proteomes" id="UP000184267"/>
    </source>
</evidence>
<evidence type="ECO:0000313" key="2">
    <source>
        <dbReference type="EMBL" id="OJT03829.1"/>
    </source>
</evidence>
<comment type="caution">
    <text evidence="2">The sequence shown here is derived from an EMBL/GenBank/DDBJ whole genome shotgun (WGS) entry which is preliminary data.</text>
</comment>
<dbReference type="AlphaFoldDB" id="A0A1M2V897"/>